<dbReference type="AlphaFoldDB" id="A0A8X6K6S9"/>
<evidence type="ECO:0000259" key="1">
    <source>
        <dbReference type="PROSITE" id="PS50132"/>
    </source>
</evidence>
<dbReference type="InterPro" id="IPR016137">
    <property type="entry name" value="RGS"/>
</dbReference>
<dbReference type="GO" id="GO:0005739">
    <property type="term" value="C:mitochondrion"/>
    <property type="evidence" value="ECO:0007669"/>
    <property type="project" value="TreeGrafter"/>
</dbReference>
<accession>A0A8X6K6S9</accession>
<gene>
    <name evidence="2" type="primary">Akap10</name>
    <name evidence="2" type="ORF">TNCT_215041</name>
</gene>
<name>A0A8X6K6S9_TRICU</name>
<feature type="domain" description="RGS" evidence="1">
    <location>
        <begin position="78"/>
        <end position="183"/>
    </location>
</feature>
<dbReference type="EMBL" id="BMAO01020027">
    <property type="protein sequence ID" value="GFQ64521.1"/>
    <property type="molecule type" value="Genomic_DNA"/>
</dbReference>
<proteinExistence type="predicted"/>
<comment type="caution">
    <text evidence="2">The sequence shown here is derived from an EMBL/GenBank/DDBJ whole genome shotgun (WGS) entry which is preliminary data.</text>
</comment>
<dbReference type="InterPro" id="IPR036305">
    <property type="entry name" value="RGS_sf"/>
</dbReference>
<evidence type="ECO:0000313" key="3">
    <source>
        <dbReference type="Proteomes" id="UP000887116"/>
    </source>
</evidence>
<dbReference type="Proteomes" id="UP000887116">
    <property type="component" value="Unassembled WGS sequence"/>
</dbReference>
<evidence type="ECO:0000313" key="2">
    <source>
        <dbReference type="EMBL" id="GFQ64521.1"/>
    </source>
</evidence>
<dbReference type="PANTHER" id="PTHR13155">
    <property type="entry name" value="A-KINASE ANCHOR PROTEINS"/>
    <property type="match status" value="1"/>
</dbReference>
<dbReference type="InterPro" id="IPR044926">
    <property type="entry name" value="RGS_subdomain_2"/>
</dbReference>
<dbReference type="OrthoDB" id="5584247at2759"/>
<dbReference type="Gene3D" id="1.10.167.10">
    <property type="entry name" value="Regulator of G-protein Signalling 4, domain 2"/>
    <property type="match status" value="1"/>
</dbReference>
<dbReference type="InterPro" id="IPR052246">
    <property type="entry name" value="Cell_Polariz_PKAAnc"/>
</dbReference>
<dbReference type="SUPFAM" id="SSF48097">
    <property type="entry name" value="Regulator of G-protein signaling, RGS"/>
    <property type="match status" value="1"/>
</dbReference>
<keyword evidence="3" id="KW-1185">Reference proteome</keyword>
<dbReference type="Pfam" id="PF00615">
    <property type="entry name" value="RGS"/>
    <property type="match status" value="1"/>
</dbReference>
<sequence>MPLFRRRQAPVLPRTSSISVYGQGRAQALQKSKHSDKSSLSGSFSSIDLDDRPHPLAFAEATFDPSLPIKTKSRLSKDIEEILHDNAALAYFIQFMDAKKAKHLVKFWLEAESFRISAETKEKNQVKKPEESATCDADLSIIVSSSTGSSEFVSDKSEKVFQSSSHTISSDLNKRIQEREEFSKGVININVPSVNTHDLNCVPPLNNYRNTNELDYPNDSSLKDKLGKTIEQSSSVDSGCEDRSKDSNQSVEFTLEDDFNEDQSTQVTDACNVKSSIVHKSEIDSIKNGPCDEIQSNKTLTDGLVRLETIPKCQQRRDILGEKNSNLRTWKCPWKEIRSEFERFWISLKLEERKTEKSCAVSPEEFHARECLGLLRATVPNSNRRDKKKRNACNELCGIGIDVPLEFATKSRFPELAEILLRKLRDARTISSKDSLELQQWMGVFCSLHPCREVCGCFLRI</sequence>
<dbReference type="GO" id="GO:0008104">
    <property type="term" value="P:intracellular protein localization"/>
    <property type="evidence" value="ECO:0007669"/>
    <property type="project" value="TreeGrafter"/>
</dbReference>
<dbReference type="GO" id="GO:0005886">
    <property type="term" value="C:plasma membrane"/>
    <property type="evidence" value="ECO:0007669"/>
    <property type="project" value="TreeGrafter"/>
</dbReference>
<dbReference type="PROSITE" id="PS50132">
    <property type="entry name" value="RGS"/>
    <property type="match status" value="1"/>
</dbReference>
<organism evidence="2 3">
    <name type="scientific">Trichonephila clavata</name>
    <name type="common">Joro spider</name>
    <name type="synonym">Nephila clavata</name>
    <dbReference type="NCBI Taxonomy" id="2740835"/>
    <lineage>
        <taxon>Eukaryota</taxon>
        <taxon>Metazoa</taxon>
        <taxon>Ecdysozoa</taxon>
        <taxon>Arthropoda</taxon>
        <taxon>Chelicerata</taxon>
        <taxon>Arachnida</taxon>
        <taxon>Araneae</taxon>
        <taxon>Araneomorphae</taxon>
        <taxon>Entelegynae</taxon>
        <taxon>Araneoidea</taxon>
        <taxon>Nephilidae</taxon>
        <taxon>Trichonephila</taxon>
    </lineage>
</organism>
<reference evidence="2" key="1">
    <citation type="submission" date="2020-07" db="EMBL/GenBank/DDBJ databases">
        <title>Multicomponent nature underlies the extraordinary mechanical properties of spider dragline silk.</title>
        <authorList>
            <person name="Kono N."/>
            <person name="Nakamura H."/>
            <person name="Mori M."/>
            <person name="Yoshida Y."/>
            <person name="Ohtoshi R."/>
            <person name="Malay A.D."/>
            <person name="Moran D.A.P."/>
            <person name="Tomita M."/>
            <person name="Numata K."/>
            <person name="Arakawa K."/>
        </authorList>
    </citation>
    <scope>NUCLEOTIDE SEQUENCE</scope>
</reference>
<protein>
    <submittedName>
        <fullName evidence="2">A-kinase anchor protein 10, mitochondrial</fullName>
    </submittedName>
</protein>
<dbReference type="PANTHER" id="PTHR13155:SF1">
    <property type="entry name" value="A-KINASE ANCHOR PROTEIN 10, MITOCHONDRIAL"/>
    <property type="match status" value="1"/>
</dbReference>